<evidence type="ECO:0000256" key="3">
    <source>
        <dbReference type="ARBA" id="ARBA00006179"/>
    </source>
</evidence>
<dbReference type="InterPro" id="IPR042265">
    <property type="entry name" value="DPH1/DPH2_3"/>
</dbReference>
<accession>A0A7S3D456</accession>
<evidence type="ECO:0000256" key="1">
    <source>
        <dbReference type="ARBA" id="ARBA00001966"/>
    </source>
</evidence>
<comment type="pathway">
    <text evidence="2">Protein modification; peptidyl-diphthamide biosynthesis.</text>
</comment>
<keyword evidence="4" id="KW-0479">Metal-binding</keyword>
<sequence>MTNTFSTDEKKAMERSLDVDSVRLLGEKEEEYFSVAETIDFVQKRGLTRVALQFPDELLPFSFRVEAKLAAVCKSTTFYILADTSYGSTSVDFIAAEHVQADGIVHYGDAVIGSTAEVPVLYVFQKRPIQAEKLVKAVEAEVGVDESVIFVLHSSYLHALRSIEKEVEKRHNWRVARPPRMKRGFNSAVLVEERPVPVQVRTEEGNGEGSAVASSAPLHLHGGPRSEGGGGEEERKEGEGGDKHSENMLRIAGGSQVLLPSCLDESGQGMDVTARAAKYAFAYVGVKGPQLTNLVLTMSQSAVYLVDPSTAEGEGREGGEEGSEVGEYVVEKQGVRVNQDIYKRFFLVQKVKDADVFGIVITSFGLERYRDAVERCKQLIENAKRKHYVFVVGKLNEAKLGNFPEVDVFVLIASPQDSLINTRDYASPVVTAFELEMGLNPNKEWTGSFNPDYIELLDDKLPTEGEGAGGDEGEEETHFSLVSGKVRDLRAPHHVSDLSAAVAAARLGEKGEGEGDTEGSSTALTTTEEGGAVIALSDFETPASAFYKQREYRGLEARVGETEVGGIVQGRRGIASAYDTNYLQREEESSGDEAEEEQRGGEGMDW</sequence>
<feature type="compositionally biased region" description="Basic and acidic residues" evidence="7">
    <location>
        <begin position="597"/>
        <end position="606"/>
    </location>
</feature>
<dbReference type="FunFam" id="3.40.50.11860:FF:000001">
    <property type="entry name" value="2-(3-amino-3-carboxypropyl)histidine synthase subunit 2"/>
    <property type="match status" value="1"/>
</dbReference>
<keyword evidence="6" id="KW-0411">Iron-sulfur</keyword>
<name>A0A7S3D456_9EUKA</name>
<dbReference type="EMBL" id="HBIB01011847">
    <property type="protein sequence ID" value="CAE0245522.1"/>
    <property type="molecule type" value="Transcribed_RNA"/>
</dbReference>
<comment type="cofactor">
    <cofactor evidence="1">
        <name>[4Fe-4S] cluster</name>
        <dbReference type="ChEBI" id="CHEBI:49883"/>
    </cofactor>
</comment>
<evidence type="ECO:0000256" key="6">
    <source>
        <dbReference type="ARBA" id="ARBA00023014"/>
    </source>
</evidence>
<organism evidence="8">
    <name type="scientific">Palpitomonas bilix</name>
    <dbReference type="NCBI Taxonomy" id="652834"/>
    <lineage>
        <taxon>Eukaryota</taxon>
        <taxon>Eukaryota incertae sedis</taxon>
    </lineage>
</organism>
<dbReference type="Gene3D" id="3.40.50.11860">
    <property type="entry name" value="Diphthamide synthesis DPH1/DPH2 domain 3"/>
    <property type="match status" value="1"/>
</dbReference>
<dbReference type="PANTHER" id="PTHR10762">
    <property type="entry name" value="DIPHTHAMIDE BIOSYNTHESIS PROTEIN"/>
    <property type="match status" value="1"/>
</dbReference>
<gene>
    <name evidence="8" type="ORF">PBIL07802_LOCUS7703</name>
    <name evidence="9" type="ORF">PBIL07802_LOCUS7705</name>
</gene>
<protein>
    <recommendedName>
        <fullName evidence="10">Diphthamide biosynthesis protein 2</fullName>
    </recommendedName>
</protein>
<feature type="compositionally biased region" description="Basic and acidic residues" evidence="7">
    <location>
        <begin position="232"/>
        <end position="246"/>
    </location>
</feature>
<evidence type="ECO:0000256" key="2">
    <source>
        <dbReference type="ARBA" id="ARBA00005156"/>
    </source>
</evidence>
<dbReference type="GO" id="GO:0051536">
    <property type="term" value="F:iron-sulfur cluster binding"/>
    <property type="evidence" value="ECO:0007669"/>
    <property type="project" value="UniProtKB-KW"/>
</dbReference>
<evidence type="ECO:0008006" key="10">
    <source>
        <dbReference type="Google" id="ProtNLM"/>
    </source>
</evidence>
<evidence type="ECO:0000313" key="9">
    <source>
        <dbReference type="EMBL" id="CAE0245524.1"/>
    </source>
</evidence>
<dbReference type="AlphaFoldDB" id="A0A7S3D456"/>
<feature type="region of interest" description="Disordered" evidence="7">
    <location>
        <begin position="582"/>
        <end position="606"/>
    </location>
</feature>
<dbReference type="GO" id="GO:0046872">
    <property type="term" value="F:metal ion binding"/>
    <property type="evidence" value="ECO:0007669"/>
    <property type="project" value="UniProtKB-KW"/>
</dbReference>
<dbReference type="GO" id="GO:0017183">
    <property type="term" value="P:protein histidyl modification to diphthamide"/>
    <property type="evidence" value="ECO:0007669"/>
    <property type="project" value="UniProtKB-UniPathway"/>
</dbReference>
<dbReference type="NCBIfam" id="TIGR00322">
    <property type="entry name" value="diphth2_R"/>
    <property type="match status" value="2"/>
</dbReference>
<dbReference type="UniPathway" id="UPA00559"/>
<evidence type="ECO:0000256" key="4">
    <source>
        <dbReference type="ARBA" id="ARBA00022723"/>
    </source>
</evidence>
<comment type="similarity">
    <text evidence="3">Belongs to the DPH1/DPH2 family. DPH2 subfamily.</text>
</comment>
<reference evidence="8" key="1">
    <citation type="submission" date="2021-01" db="EMBL/GenBank/DDBJ databases">
        <authorList>
            <person name="Corre E."/>
            <person name="Pelletier E."/>
            <person name="Niang G."/>
            <person name="Scheremetjew M."/>
            <person name="Finn R."/>
            <person name="Kale V."/>
            <person name="Holt S."/>
            <person name="Cochrane G."/>
            <person name="Meng A."/>
            <person name="Brown T."/>
            <person name="Cohen L."/>
        </authorList>
    </citation>
    <scope>NUCLEOTIDE SEQUENCE</scope>
    <source>
        <strain evidence="8">NIES-2562</strain>
    </source>
</reference>
<evidence type="ECO:0000313" key="8">
    <source>
        <dbReference type="EMBL" id="CAE0245522.1"/>
    </source>
</evidence>
<dbReference type="EMBL" id="HBIB01011849">
    <property type="protein sequence ID" value="CAE0245524.1"/>
    <property type="molecule type" value="Transcribed_RNA"/>
</dbReference>
<dbReference type="SFLD" id="SFLDS00032">
    <property type="entry name" value="Radical_SAM_3-amino-3-carboxyp"/>
    <property type="match status" value="1"/>
</dbReference>
<evidence type="ECO:0000256" key="5">
    <source>
        <dbReference type="ARBA" id="ARBA00023004"/>
    </source>
</evidence>
<keyword evidence="5" id="KW-0408">Iron</keyword>
<proteinExistence type="inferred from homology"/>
<dbReference type="Gene3D" id="3.40.50.11840">
    <property type="entry name" value="Diphthamide synthesis DPH1/DPH2 domain 1"/>
    <property type="match status" value="1"/>
</dbReference>
<dbReference type="GO" id="GO:0090560">
    <property type="term" value="F:2-(3-amino-3-carboxypropyl)histidine synthase activity"/>
    <property type="evidence" value="ECO:0007669"/>
    <property type="project" value="InterPro"/>
</dbReference>
<dbReference type="InterPro" id="IPR042263">
    <property type="entry name" value="DPH1/DPH2_1"/>
</dbReference>
<feature type="region of interest" description="Disordered" evidence="7">
    <location>
        <begin position="202"/>
        <end position="246"/>
    </location>
</feature>
<evidence type="ECO:0000256" key="7">
    <source>
        <dbReference type="SAM" id="MobiDB-lite"/>
    </source>
</evidence>
<dbReference type="InterPro" id="IPR016435">
    <property type="entry name" value="DPH1/DPH2"/>
</dbReference>
<dbReference type="Pfam" id="PF01866">
    <property type="entry name" value="Diphthamide_syn"/>
    <property type="match status" value="2"/>
</dbReference>
<dbReference type="PANTHER" id="PTHR10762:SF2">
    <property type="entry name" value="2-(3-AMINO-3-CARBOXYPROPYL)HISTIDINE SYNTHASE SUBUNIT 2"/>
    <property type="match status" value="1"/>
</dbReference>